<gene>
    <name evidence="3" type="ORF">L1F33_05015</name>
</gene>
<feature type="transmembrane region" description="Helical" evidence="1">
    <location>
        <begin position="115"/>
        <end position="134"/>
    </location>
</feature>
<keyword evidence="4" id="KW-1185">Reference proteome</keyword>
<keyword evidence="1" id="KW-0812">Transmembrane</keyword>
<reference evidence="3" key="1">
    <citation type="submission" date="2022-02" db="EMBL/GenBank/DDBJ databases">
        <title>Qipengyuania spongiae sp. nov., isolated from marine sponge.</title>
        <authorList>
            <person name="Li Z."/>
            <person name="Zhang M."/>
        </authorList>
    </citation>
    <scope>NUCLEOTIDE SEQUENCE</scope>
    <source>
        <strain evidence="3">PHS-Z21</strain>
    </source>
</reference>
<evidence type="ECO:0000256" key="1">
    <source>
        <dbReference type="SAM" id="Phobius"/>
    </source>
</evidence>
<feature type="transmembrane region" description="Helical" evidence="1">
    <location>
        <begin position="196"/>
        <end position="228"/>
    </location>
</feature>
<sequence length="276" mass="29329">MKLDLSAAWERGTASIGANREIVLVLAGVFLFIPLFAIFLVLLGSGFDFTGNPDADQAQQAMRFAALIGEFLGQYWWLLLIAFILQAAGSIAIIRILGDAAKPTVGDVLKLAARLVPTLLAANILSGLVVQLPSLLAELAGGGETAVGATINLIGLPFVFYLSVKFILIAPAVALEGQANPLKAIARSWRVTKGNSLRIFAFFLLFAVAALVLFLVLSLVFGLVFALLGARGEEIGSAAFWAFFLTTTYVIYYAVIAAMYRQLSASRPSVPTTAGD</sequence>
<organism evidence="3 4">
    <name type="scientific">Qipengyuania spongiae</name>
    <dbReference type="NCBI Taxonomy" id="2909673"/>
    <lineage>
        <taxon>Bacteria</taxon>
        <taxon>Pseudomonadati</taxon>
        <taxon>Pseudomonadota</taxon>
        <taxon>Alphaproteobacteria</taxon>
        <taxon>Sphingomonadales</taxon>
        <taxon>Erythrobacteraceae</taxon>
        <taxon>Qipengyuania</taxon>
    </lineage>
</organism>
<feature type="transmembrane region" description="Helical" evidence="1">
    <location>
        <begin position="240"/>
        <end position="260"/>
    </location>
</feature>
<evidence type="ECO:0000313" key="4">
    <source>
        <dbReference type="Proteomes" id="UP001065265"/>
    </source>
</evidence>
<proteinExistence type="predicted"/>
<feature type="transmembrane region" description="Helical" evidence="1">
    <location>
        <begin position="75"/>
        <end position="94"/>
    </location>
</feature>
<accession>A0ABY5T0H9</accession>
<evidence type="ECO:0000259" key="2">
    <source>
        <dbReference type="Pfam" id="PF10110"/>
    </source>
</evidence>
<keyword evidence="1" id="KW-0472">Membrane</keyword>
<dbReference type="RefSeq" id="WP_265560451.1">
    <property type="nucleotide sequence ID" value="NZ_CP092471.1"/>
</dbReference>
<dbReference type="Pfam" id="PF10110">
    <property type="entry name" value="GPDPase_memb"/>
    <property type="match status" value="1"/>
</dbReference>
<dbReference type="EMBL" id="CP092471">
    <property type="protein sequence ID" value="UVI40305.1"/>
    <property type="molecule type" value="Genomic_DNA"/>
</dbReference>
<dbReference type="Proteomes" id="UP001065265">
    <property type="component" value="Chromosome"/>
</dbReference>
<evidence type="ECO:0000313" key="3">
    <source>
        <dbReference type="EMBL" id="UVI40305.1"/>
    </source>
</evidence>
<feature type="transmembrane region" description="Helical" evidence="1">
    <location>
        <begin position="21"/>
        <end position="43"/>
    </location>
</feature>
<feature type="transmembrane region" description="Helical" evidence="1">
    <location>
        <begin position="154"/>
        <end position="175"/>
    </location>
</feature>
<keyword evidence="1" id="KW-1133">Transmembrane helix</keyword>
<name>A0ABY5T0H9_9SPHN</name>
<dbReference type="InterPro" id="IPR018476">
    <property type="entry name" value="GlyceroP-diester-Pdiesterase_M"/>
</dbReference>
<feature type="domain" description="Glycerophosphoryl diester phosphodiesterase membrane" evidence="2">
    <location>
        <begin position="151"/>
        <end position="255"/>
    </location>
</feature>
<protein>
    <submittedName>
        <fullName evidence="3">Glycerophosphoryl diester phosphodiesterase membrane domain-containing protein</fullName>
    </submittedName>
</protein>